<dbReference type="Proteomes" id="UP001060215">
    <property type="component" value="Chromosome 14"/>
</dbReference>
<keyword evidence="2" id="KW-1185">Reference proteome</keyword>
<proteinExistence type="predicted"/>
<dbReference type="EMBL" id="CM045771">
    <property type="protein sequence ID" value="KAI7987495.1"/>
    <property type="molecule type" value="Genomic_DNA"/>
</dbReference>
<protein>
    <submittedName>
        <fullName evidence="1">Two-on-two hemoglobin-3</fullName>
    </submittedName>
</protein>
<accession>A0ACC0FFP6</accession>
<evidence type="ECO:0000313" key="1">
    <source>
        <dbReference type="EMBL" id="KAI7987495.1"/>
    </source>
</evidence>
<evidence type="ECO:0000313" key="2">
    <source>
        <dbReference type="Proteomes" id="UP001060215"/>
    </source>
</evidence>
<gene>
    <name evidence="1" type="ORF">LOK49_LG13G02427</name>
</gene>
<sequence length="305" mass="34228">MQSLQQKASELSGVDRSDAFAIDDTNLFQKLGLQTFINLSTNFCTRAYKLYFISKKEDAIRNQCKFLVQRMRGPPLYSQRKGKDSDFTFCFYNCLGKCMRTPWGVAGVSSYWSIGHYSPFPVTHQVAERWLRHMQQALDGMTDIDADSKIKMMNFFRHTAFFLVAGDKLKNSNQGVPFKDGTDRPAAAQGDFTMAEDQATSSNWQHLLQHYSSSLALLRKKSFGNTEIRSQSLNLEALLSSNPNNSDSFSLSLSLKTMELKSRGRKLSFDILGAIAITPFDDDNDNSSRSISNGDGSKFSTSVEA</sequence>
<name>A0ACC0FFP6_9ERIC</name>
<comment type="caution">
    <text evidence="1">The sequence shown here is derived from an EMBL/GenBank/DDBJ whole genome shotgun (WGS) entry which is preliminary data.</text>
</comment>
<organism evidence="1 2">
    <name type="scientific">Camellia lanceoleosa</name>
    <dbReference type="NCBI Taxonomy" id="1840588"/>
    <lineage>
        <taxon>Eukaryota</taxon>
        <taxon>Viridiplantae</taxon>
        <taxon>Streptophyta</taxon>
        <taxon>Embryophyta</taxon>
        <taxon>Tracheophyta</taxon>
        <taxon>Spermatophyta</taxon>
        <taxon>Magnoliopsida</taxon>
        <taxon>eudicotyledons</taxon>
        <taxon>Gunneridae</taxon>
        <taxon>Pentapetalae</taxon>
        <taxon>asterids</taxon>
        <taxon>Ericales</taxon>
        <taxon>Theaceae</taxon>
        <taxon>Camellia</taxon>
    </lineage>
</organism>
<reference evidence="1 2" key="1">
    <citation type="journal article" date="2022" name="Plant J.">
        <title>Chromosome-level genome of Camellia lanceoleosa provides a valuable resource for understanding genome evolution and self-incompatibility.</title>
        <authorList>
            <person name="Gong W."/>
            <person name="Xiao S."/>
            <person name="Wang L."/>
            <person name="Liao Z."/>
            <person name="Chang Y."/>
            <person name="Mo W."/>
            <person name="Hu G."/>
            <person name="Li W."/>
            <person name="Zhao G."/>
            <person name="Zhu H."/>
            <person name="Hu X."/>
            <person name="Ji K."/>
            <person name="Xiang X."/>
            <person name="Song Q."/>
            <person name="Yuan D."/>
            <person name="Jin S."/>
            <person name="Zhang L."/>
        </authorList>
    </citation>
    <scope>NUCLEOTIDE SEQUENCE [LARGE SCALE GENOMIC DNA]</scope>
    <source>
        <strain evidence="1">SQ_2022a</strain>
    </source>
</reference>